<protein>
    <recommendedName>
        <fullName evidence="2">Thioesterase domain-containing protein</fullName>
    </recommendedName>
</protein>
<evidence type="ECO:0000256" key="1">
    <source>
        <dbReference type="ARBA" id="ARBA00007169"/>
    </source>
</evidence>
<dbReference type="Gene3D" id="3.40.50.1820">
    <property type="entry name" value="alpha/beta hydrolase"/>
    <property type="match status" value="1"/>
</dbReference>
<dbReference type="InterPro" id="IPR012223">
    <property type="entry name" value="TEII"/>
</dbReference>
<dbReference type="EMBL" id="HBFC01025557">
    <property type="protein sequence ID" value="CAD8712906.1"/>
    <property type="molecule type" value="Transcribed_RNA"/>
</dbReference>
<name>A0A7S0XBI0_9CHLO</name>
<evidence type="ECO:0000313" key="3">
    <source>
        <dbReference type="EMBL" id="CAD8712906.1"/>
    </source>
</evidence>
<gene>
    <name evidence="3" type="ORF">MANT1106_LOCUS15482</name>
</gene>
<dbReference type="SUPFAM" id="SSF53474">
    <property type="entry name" value="alpha/beta-Hydrolases"/>
    <property type="match status" value="1"/>
</dbReference>
<dbReference type="GO" id="GO:0008610">
    <property type="term" value="P:lipid biosynthetic process"/>
    <property type="evidence" value="ECO:0007669"/>
    <property type="project" value="TreeGrafter"/>
</dbReference>
<dbReference type="InterPro" id="IPR029058">
    <property type="entry name" value="AB_hydrolase_fold"/>
</dbReference>
<comment type="similarity">
    <text evidence="1">Belongs to the thioesterase family.</text>
</comment>
<dbReference type="PANTHER" id="PTHR11487:SF0">
    <property type="entry name" value="S-ACYL FATTY ACID SYNTHASE THIOESTERASE, MEDIUM CHAIN"/>
    <property type="match status" value="1"/>
</dbReference>
<dbReference type="AlphaFoldDB" id="A0A7S0XBI0"/>
<dbReference type="InterPro" id="IPR001031">
    <property type="entry name" value="Thioesterase"/>
</dbReference>
<evidence type="ECO:0000259" key="2">
    <source>
        <dbReference type="Pfam" id="PF00975"/>
    </source>
</evidence>
<dbReference type="PANTHER" id="PTHR11487">
    <property type="entry name" value="THIOESTERASE"/>
    <property type="match status" value="1"/>
</dbReference>
<proteinExistence type="inferred from homology"/>
<reference evidence="3" key="1">
    <citation type="submission" date="2021-01" db="EMBL/GenBank/DDBJ databases">
        <authorList>
            <person name="Corre E."/>
            <person name="Pelletier E."/>
            <person name="Niang G."/>
            <person name="Scheremetjew M."/>
            <person name="Finn R."/>
            <person name="Kale V."/>
            <person name="Holt S."/>
            <person name="Cochrane G."/>
            <person name="Meng A."/>
            <person name="Brown T."/>
            <person name="Cohen L."/>
        </authorList>
    </citation>
    <scope>NUCLEOTIDE SEQUENCE</scope>
    <source>
        <strain evidence="3">SL-175</strain>
    </source>
</reference>
<organism evidence="3">
    <name type="scientific">Mantoniella antarctica</name>
    <dbReference type="NCBI Taxonomy" id="81844"/>
    <lineage>
        <taxon>Eukaryota</taxon>
        <taxon>Viridiplantae</taxon>
        <taxon>Chlorophyta</taxon>
        <taxon>Mamiellophyceae</taxon>
        <taxon>Mamiellales</taxon>
        <taxon>Mamiellaceae</taxon>
        <taxon>Mantoniella</taxon>
    </lineage>
</organism>
<feature type="domain" description="Thioesterase" evidence="2">
    <location>
        <begin position="136"/>
        <end position="349"/>
    </location>
</feature>
<accession>A0A7S0XBI0</accession>
<sequence>MIQDDDLVRRINLLEILAEDDEDVPTPPDNAASDWSEEQIRRYYATSGVEAPTPLFPQLNPDELRAKFPDPADALYRSWFPGLKRSGTEVAAPGVVRFRVLCWANAGNAEDMYTNEGVGARRAVSPLLDWCRANDAECLAVQLPGRGARLREEFLGSAAEAAAALLPIVASKLADVPYIVIGHSVGTWCGYEFLQLARKEGLPMPTKVFWSNFPSPNIPLSDRPWKPNRELSEEAFKTESREWDVNEIVFTQLWGTYHRIMRADFELFDQYTFAHARVNAAGAETGTEEHADNDSKKLLGGGFDFPLTTFFGTRDRKISRDMVLGWQEFTSGKFEIVEVEGNHLFPLDKEPKTLWLQHIADRLP</sequence>
<dbReference type="Pfam" id="PF00975">
    <property type="entry name" value="Thioesterase"/>
    <property type="match status" value="1"/>
</dbReference>